<feature type="transmembrane region" description="Helical" evidence="6">
    <location>
        <begin position="177"/>
        <end position="196"/>
    </location>
</feature>
<protein>
    <submittedName>
        <fullName evidence="7">Flippase</fullName>
    </submittedName>
</protein>
<dbReference type="PANTHER" id="PTHR30250:SF26">
    <property type="entry name" value="PSMA PROTEIN"/>
    <property type="match status" value="1"/>
</dbReference>
<dbReference type="InterPro" id="IPR002797">
    <property type="entry name" value="Polysacc_synth"/>
</dbReference>
<feature type="transmembrane region" description="Helical" evidence="6">
    <location>
        <begin position="426"/>
        <end position="446"/>
    </location>
</feature>
<evidence type="ECO:0000256" key="4">
    <source>
        <dbReference type="ARBA" id="ARBA00022989"/>
    </source>
</evidence>
<evidence type="ECO:0000256" key="5">
    <source>
        <dbReference type="ARBA" id="ARBA00023136"/>
    </source>
</evidence>
<feature type="transmembrane region" description="Helical" evidence="6">
    <location>
        <begin position="202"/>
        <end position="221"/>
    </location>
</feature>
<dbReference type="Pfam" id="PF01943">
    <property type="entry name" value="Polysacc_synt"/>
    <property type="match status" value="1"/>
</dbReference>
<feature type="transmembrane region" description="Helical" evidence="6">
    <location>
        <begin position="39"/>
        <end position="59"/>
    </location>
</feature>
<reference evidence="7" key="1">
    <citation type="submission" date="2022-04" db="EMBL/GenBank/DDBJ databases">
        <title>Desulfatitalea alkaliphila sp. nov., a novel anaerobic sulfate-reducing bacterium isolated from terrestrial mud volcano, Taman Peninsula, Russia.</title>
        <authorList>
            <person name="Khomyakova M.A."/>
            <person name="Merkel A.Y."/>
            <person name="Slobodkin A.I."/>
        </authorList>
    </citation>
    <scope>NUCLEOTIDE SEQUENCE</scope>
    <source>
        <strain evidence="7">M08but</strain>
    </source>
</reference>
<evidence type="ECO:0000256" key="6">
    <source>
        <dbReference type="SAM" id="Phobius"/>
    </source>
</evidence>
<feature type="transmembrane region" description="Helical" evidence="6">
    <location>
        <begin position="79"/>
        <end position="100"/>
    </location>
</feature>
<dbReference type="GO" id="GO:0005886">
    <property type="term" value="C:plasma membrane"/>
    <property type="evidence" value="ECO:0007669"/>
    <property type="project" value="UniProtKB-SubCell"/>
</dbReference>
<feature type="transmembrane region" description="Helical" evidence="6">
    <location>
        <begin position="341"/>
        <end position="359"/>
    </location>
</feature>
<feature type="transmembrane region" description="Helical" evidence="6">
    <location>
        <begin position="263"/>
        <end position="282"/>
    </location>
</feature>
<keyword evidence="4 6" id="KW-1133">Transmembrane helix</keyword>
<feature type="transmembrane region" description="Helical" evidence="6">
    <location>
        <begin position="6"/>
        <end position="27"/>
    </location>
</feature>
<evidence type="ECO:0000313" key="7">
    <source>
        <dbReference type="EMBL" id="MCJ8502479.1"/>
    </source>
</evidence>
<organism evidence="7 8">
    <name type="scientific">Desulfatitalea alkaliphila</name>
    <dbReference type="NCBI Taxonomy" id="2929485"/>
    <lineage>
        <taxon>Bacteria</taxon>
        <taxon>Pseudomonadati</taxon>
        <taxon>Thermodesulfobacteriota</taxon>
        <taxon>Desulfobacteria</taxon>
        <taxon>Desulfobacterales</taxon>
        <taxon>Desulfosarcinaceae</taxon>
        <taxon>Desulfatitalea</taxon>
    </lineage>
</organism>
<dbReference type="RefSeq" id="WP_246913304.1">
    <property type="nucleotide sequence ID" value="NZ_JALJRB010000027.1"/>
</dbReference>
<gene>
    <name evidence="7" type="ORF">MRX98_18015</name>
</gene>
<keyword evidence="8" id="KW-1185">Reference proteome</keyword>
<dbReference type="PANTHER" id="PTHR30250">
    <property type="entry name" value="PST FAMILY PREDICTED COLANIC ACID TRANSPORTER"/>
    <property type="match status" value="1"/>
</dbReference>
<keyword evidence="5 6" id="KW-0472">Membrane</keyword>
<evidence type="ECO:0000256" key="3">
    <source>
        <dbReference type="ARBA" id="ARBA00022692"/>
    </source>
</evidence>
<keyword evidence="2" id="KW-1003">Cell membrane</keyword>
<dbReference type="AlphaFoldDB" id="A0AA41R524"/>
<comment type="subcellular location">
    <subcellularLocation>
        <location evidence="1">Cell membrane</location>
        <topology evidence="1">Multi-pass membrane protein</topology>
    </subcellularLocation>
</comment>
<feature type="transmembrane region" description="Helical" evidence="6">
    <location>
        <begin position="452"/>
        <end position="471"/>
    </location>
</feature>
<evidence type="ECO:0000256" key="2">
    <source>
        <dbReference type="ARBA" id="ARBA00022475"/>
    </source>
</evidence>
<dbReference type="CDD" id="cd13128">
    <property type="entry name" value="MATE_Wzx_like"/>
    <property type="match status" value="1"/>
</dbReference>
<accession>A0AA41R524</accession>
<evidence type="ECO:0000256" key="1">
    <source>
        <dbReference type="ARBA" id="ARBA00004651"/>
    </source>
</evidence>
<dbReference type="Proteomes" id="UP001165427">
    <property type="component" value="Unassembled WGS sequence"/>
</dbReference>
<evidence type="ECO:0000313" key="8">
    <source>
        <dbReference type="Proteomes" id="UP001165427"/>
    </source>
</evidence>
<feature type="transmembrane region" description="Helical" evidence="6">
    <location>
        <begin position="151"/>
        <end position="170"/>
    </location>
</feature>
<name>A0AA41R524_9BACT</name>
<proteinExistence type="predicted"/>
<dbReference type="InterPro" id="IPR050833">
    <property type="entry name" value="Poly_Biosynth_Transport"/>
</dbReference>
<feature type="transmembrane region" description="Helical" evidence="6">
    <location>
        <begin position="233"/>
        <end position="257"/>
    </location>
</feature>
<feature type="transmembrane region" description="Helical" evidence="6">
    <location>
        <begin position="303"/>
        <end position="329"/>
    </location>
</feature>
<sequence>MAKNTLLNLVGFGAPALVALFAIPLIVEALGTDRFGILTLTWVLIGYLSLLDMGLGRALTKLVAEKLGQGAVEDIPAMIWTALSAMVLLSIGMSLLLGLFSGKIVQEWLNIPLQLQGEARATFLMLTLFVPLVMASVGFRGVLEAYQRFDLVNAVRVPLGIFSFAAPLAVIPFSVNLVVVVAALLVVRLLAVIVQFLFCLRIVSGLLSGFGMQSAIFFRLLRFGSWMTLSNVISPVLVYADRFLIGAFLSVTAVAFYATPSEAITQLTLISAALMGVMFPAFSSTFQVDRLRSAHLMDRSLKYVFIVLFPIVFLVVAFAGELLTVWLNIEFAQTSFRVCQFLAVGVFFICLGQMPYALIQGAGRPDLTGRLHLCQLPLYIVLLVVVVRWAGINGAALLWAARAFIDMFFMYMMAQKLLGPDKLRTLPKATLLFFALFLLCLFAVIAPLPVRIGGAVFTMALFGWFAVRYLLSRDEIAFLISIKK</sequence>
<feature type="transmembrane region" description="Helical" evidence="6">
    <location>
        <begin position="121"/>
        <end position="139"/>
    </location>
</feature>
<feature type="transmembrane region" description="Helical" evidence="6">
    <location>
        <begin position="371"/>
        <end position="390"/>
    </location>
</feature>
<dbReference type="EMBL" id="JALJRB010000027">
    <property type="protein sequence ID" value="MCJ8502479.1"/>
    <property type="molecule type" value="Genomic_DNA"/>
</dbReference>
<keyword evidence="3 6" id="KW-0812">Transmembrane</keyword>
<comment type="caution">
    <text evidence="7">The sequence shown here is derived from an EMBL/GenBank/DDBJ whole genome shotgun (WGS) entry which is preliminary data.</text>
</comment>